<name>A0ABX3TU50_9GAMM</name>
<accession>A0ABX3TU50</accession>
<sequence>MKKISIVVPVYNVEKYIEECVDSLLNQNYQDFEVIFVDDGSKDKSVDKIRSKIEGNTDFRIVTKENGGLSSARNFGLTFAQGEFVTFLDSDDFLDKNYLSMMLEAIGDANICCCGYREITDSGQFIRDVGNNFDKSTDSNIYANVVESINFIPNAWGKIYRRDIFDKLQYPEGMLFEDFAIVYKVFYQEKVKFIDYPLYFYRIRNGSIMRDFNENIIGHKFVILNQLY</sequence>
<evidence type="ECO:0000313" key="4">
    <source>
        <dbReference type="EMBL" id="ORJ18744.1"/>
    </source>
</evidence>
<dbReference type="RefSeq" id="WP_139804178.1">
    <property type="nucleotide sequence ID" value="NZ_MRWD01000092.1"/>
</dbReference>
<feature type="domain" description="Glycosyltransferase 2-like" evidence="3">
    <location>
        <begin position="5"/>
        <end position="167"/>
    </location>
</feature>
<evidence type="ECO:0000313" key="5">
    <source>
        <dbReference type="Proteomes" id="UP000192722"/>
    </source>
</evidence>
<dbReference type="Proteomes" id="UP000192722">
    <property type="component" value="Unassembled WGS sequence"/>
</dbReference>
<proteinExistence type="predicted"/>
<dbReference type="InterPro" id="IPR029044">
    <property type="entry name" value="Nucleotide-diphossugar_trans"/>
</dbReference>
<protein>
    <recommendedName>
        <fullName evidence="3">Glycosyltransferase 2-like domain-containing protein</fullName>
    </recommendedName>
</protein>
<dbReference type="SUPFAM" id="SSF53448">
    <property type="entry name" value="Nucleotide-diphospho-sugar transferases"/>
    <property type="match status" value="1"/>
</dbReference>
<dbReference type="PANTHER" id="PTHR22916:SF51">
    <property type="entry name" value="GLYCOSYLTRANSFERASE EPSH-RELATED"/>
    <property type="match status" value="1"/>
</dbReference>
<dbReference type="Pfam" id="PF00535">
    <property type="entry name" value="Glycos_transf_2"/>
    <property type="match status" value="1"/>
</dbReference>
<dbReference type="Gene3D" id="3.90.550.10">
    <property type="entry name" value="Spore Coat Polysaccharide Biosynthesis Protein SpsA, Chain A"/>
    <property type="match status" value="1"/>
</dbReference>
<evidence type="ECO:0000259" key="3">
    <source>
        <dbReference type="Pfam" id="PF00535"/>
    </source>
</evidence>
<evidence type="ECO:0000256" key="2">
    <source>
        <dbReference type="ARBA" id="ARBA00022679"/>
    </source>
</evidence>
<comment type="caution">
    <text evidence="4">The sequence shown here is derived from an EMBL/GenBank/DDBJ whole genome shotgun (WGS) entry which is preliminary data.</text>
</comment>
<keyword evidence="1" id="KW-0328">Glycosyltransferase</keyword>
<keyword evidence="2" id="KW-0808">Transferase</keyword>
<dbReference type="PANTHER" id="PTHR22916">
    <property type="entry name" value="GLYCOSYLTRANSFERASE"/>
    <property type="match status" value="1"/>
</dbReference>
<reference evidence="4 5" key="1">
    <citation type="journal article" date="2017" name="Int. J. Syst. Evol. Microbiol.">
        <title>Rouxiella badensis sp. nov. and Rouxiella silvae sp. nov. isolated from peat bog soil in Germany and emendation of the genus description.</title>
        <authorList>
            <person name="Le Fleche-Mateos A."/>
            <person name="Kugler J.H."/>
            <person name="Hansen S.H."/>
            <person name="Syldatk C."/>
            <person name="Hausmann R."/>
            <person name="Lomprez F."/>
            <person name="Vandenbogaert M."/>
            <person name="Manuguerra J.C."/>
            <person name="Grimont P.A."/>
        </authorList>
    </citation>
    <scope>NUCLEOTIDE SEQUENCE [LARGE SCALE GENOMIC DNA]</scope>
    <source>
        <strain evidence="4 5">213</strain>
    </source>
</reference>
<gene>
    <name evidence="4" type="ORF">BS639_23620</name>
</gene>
<keyword evidence="5" id="KW-1185">Reference proteome</keyword>
<organism evidence="4 5">
    <name type="scientific">Rouxiella silvae</name>
    <dbReference type="NCBI Taxonomy" id="1646373"/>
    <lineage>
        <taxon>Bacteria</taxon>
        <taxon>Pseudomonadati</taxon>
        <taxon>Pseudomonadota</taxon>
        <taxon>Gammaproteobacteria</taxon>
        <taxon>Enterobacterales</taxon>
        <taxon>Yersiniaceae</taxon>
        <taxon>Rouxiella</taxon>
    </lineage>
</organism>
<dbReference type="EMBL" id="MRWD01000092">
    <property type="protein sequence ID" value="ORJ18744.1"/>
    <property type="molecule type" value="Genomic_DNA"/>
</dbReference>
<dbReference type="CDD" id="cd00761">
    <property type="entry name" value="Glyco_tranf_GTA_type"/>
    <property type="match status" value="1"/>
</dbReference>
<dbReference type="InterPro" id="IPR001173">
    <property type="entry name" value="Glyco_trans_2-like"/>
</dbReference>
<evidence type="ECO:0000256" key="1">
    <source>
        <dbReference type="ARBA" id="ARBA00022676"/>
    </source>
</evidence>
<feature type="non-terminal residue" evidence="4">
    <location>
        <position position="228"/>
    </location>
</feature>